<feature type="transmembrane region" description="Helical" evidence="1">
    <location>
        <begin position="20"/>
        <end position="43"/>
    </location>
</feature>
<gene>
    <name evidence="3" type="ORF">GCM10009741_13980</name>
</gene>
<dbReference type="EMBL" id="BAAANC010000001">
    <property type="protein sequence ID" value="GAA1516362.1"/>
    <property type="molecule type" value="Genomic_DNA"/>
</dbReference>
<reference evidence="4" key="1">
    <citation type="journal article" date="2019" name="Int. J. Syst. Evol. Microbiol.">
        <title>The Global Catalogue of Microorganisms (GCM) 10K type strain sequencing project: providing services to taxonomists for standard genome sequencing and annotation.</title>
        <authorList>
            <consortium name="The Broad Institute Genomics Platform"/>
            <consortium name="The Broad Institute Genome Sequencing Center for Infectious Disease"/>
            <person name="Wu L."/>
            <person name="Ma J."/>
        </authorList>
    </citation>
    <scope>NUCLEOTIDE SEQUENCE [LARGE SCALE GENOMIC DNA]</scope>
    <source>
        <strain evidence="4">JCM 14303</strain>
    </source>
</reference>
<comment type="caution">
    <text evidence="3">The sequence shown here is derived from an EMBL/GenBank/DDBJ whole genome shotgun (WGS) entry which is preliminary data.</text>
</comment>
<protein>
    <recommendedName>
        <fullName evidence="2">SecDF P1 head subdomain domain-containing protein</fullName>
    </recommendedName>
</protein>
<keyword evidence="1" id="KW-0812">Transmembrane</keyword>
<proteinExistence type="predicted"/>
<sequence length="194" mass="20125">MTQQPPYQPPQYGPPKRNRGPLVLVGVLGVVVLVLVVLTVVVLRGNDEDPDSSQPRTPRDPAAVEFRRVVTADAGLCASPPATPGVVCGADGTGYTLGKVELDGRNVSKAEAKLSNTSWVVSLQLDDQGSKAFEQLTADVAKKSPPANQIAIVVDGKVVSAPSVMSAITGGQLEISAAQFTQEEAQKLADAIGG</sequence>
<dbReference type="Proteomes" id="UP001500363">
    <property type="component" value="Unassembled WGS sequence"/>
</dbReference>
<dbReference type="RefSeq" id="WP_344171119.1">
    <property type="nucleotide sequence ID" value="NZ_BAAANC010000001.1"/>
</dbReference>
<keyword evidence="1" id="KW-0472">Membrane</keyword>
<evidence type="ECO:0000256" key="1">
    <source>
        <dbReference type="SAM" id="Phobius"/>
    </source>
</evidence>
<evidence type="ECO:0000313" key="4">
    <source>
        <dbReference type="Proteomes" id="UP001500363"/>
    </source>
</evidence>
<dbReference type="InterPro" id="IPR054384">
    <property type="entry name" value="SecDF_P1_head"/>
</dbReference>
<dbReference type="Pfam" id="PF22599">
    <property type="entry name" value="SecDF_P1_head"/>
    <property type="match status" value="1"/>
</dbReference>
<name>A0ABP4L7D7_9ACTN</name>
<accession>A0ABP4L7D7</accession>
<keyword evidence="1" id="KW-1133">Transmembrane helix</keyword>
<dbReference type="Gene3D" id="3.30.1360.200">
    <property type="match status" value="1"/>
</dbReference>
<evidence type="ECO:0000313" key="3">
    <source>
        <dbReference type="EMBL" id="GAA1516362.1"/>
    </source>
</evidence>
<organism evidence="3 4">
    <name type="scientific">Kribbella lupini</name>
    <dbReference type="NCBI Taxonomy" id="291602"/>
    <lineage>
        <taxon>Bacteria</taxon>
        <taxon>Bacillati</taxon>
        <taxon>Actinomycetota</taxon>
        <taxon>Actinomycetes</taxon>
        <taxon>Propionibacteriales</taxon>
        <taxon>Kribbellaceae</taxon>
        <taxon>Kribbella</taxon>
    </lineage>
</organism>
<evidence type="ECO:0000259" key="2">
    <source>
        <dbReference type="Pfam" id="PF22599"/>
    </source>
</evidence>
<feature type="domain" description="SecDF P1 head subdomain" evidence="2">
    <location>
        <begin position="92"/>
        <end position="189"/>
    </location>
</feature>
<keyword evidence="4" id="KW-1185">Reference proteome</keyword>